<feature type="domain" description="3-oxo-5-alpha-steroid 4-dehydrogenase C-terminal" evidence="7">
    <location>
        <begin position="113"/>
        <end position="264"/>
    </location>
</feature>
<dbReference type="STRING" id="35722.A0A0B7NCU9"/>
<dbReference type="PROSITE" id="PS50244">
    <property type="entry name" value="S5A_REDUCTASE"/>
    <property type="match status" value="1"/>
</dbReference>
<comment type="similarity">
    <text evidence="2">Belongs to the steroid 5-alpha reductase family.</text>
</comment>
<dbReference type="GO" id="GO:0006629">
    <property type="term" value="P:lipid metabolic process"/>
    <property type="evidence" value="ECO:0007669"/>
    <property type="project" value="InterPro"/>
</dbReference>
<dbReference type="PANTHER" id="PTHR10556:SF43">
    <property type="entry name" value="STEROID 5-ALPHA-REDUCTASE DET2"/>
    <property type="match status" value="1"/>
</dbReference>
<feature type="transmembrane region" description="Helical" evidence="6">
    <location>
        <begin position="147"/>
        <end position="171"/>
    </location>
</feature>
<evidence type="ECO:0000256" key="6">
    <source>
        <dbReference type="SAM" id="Phobius"/>
    </source>
</evidence>
<evidence type="ECO:0000256" key="1">
    <source>
        <dbReference type="ARBA" id="ARBA00004141"/>
    </source>
</evidence>
<dbReference type="Gene3D" id="1.20.120.1630">
    <property type="match status" value="1"/>
</dbReference>
<keyword evidence="9" id="KW-1185">Reference proteome</keyword>
<name>A0A0B7NCU9_9FUNG</name>
<sequence>MEDTIRRYWLKPSTYNTAVGIYATLPFLMLPALLVVNAPYGRFAGKLGIDWSLSGKWSWALMEVISPITFTSSLIFTRPIGTPFQIMLSAAWIVHYVNRSVIYPLRAASMAPIHILAFASSILFNILNGYTNGIWVGRHSNAADAQFWTGMLLWALGFASNVYHDGILFRLRQKSKSEDKQSAARYFIPHGGLFEYVSCPNYFSETMEWLGYALATHSSVPAAIFAIATAANLFPRAWRTHQWYRNQFNGAYPQHRKAVIPFLL</sequence>
<organism evidence="8 9">
    <name type="scientific">Parasitella parasitica</name>
    <dbReference type="NCBI Taxonomy" id="35722"/>
    <lineage>
        <taxon>Eukaryota</taxon>
        <taxon>Fungi</taxon>
        <taxon>Fungi incertae sedis</taxon>
        <taxon>Mucoromycota</taxon>
        <taxon>Mucoromycotina</taxon>
        <taxon>Mucoromycetes</taxon>
        <taxon>Mucorales</taxon>
        <taxon>Mucorineae</taxon>
        <taxon>Mucoraceae</taxon>
        <taxon>Parasitella</taxon>
    </lineage>
</organism>
<dbReference type="InterPro" id="IPR039357">
    <property type="entry name" value="SRD5A/TECR"/>
</dbReference>
<feature type="transmembrane region" description="Helical" evidence="6">
    <location>
        <begin position="15"/>
        <end position="36"/>
    </location>
</feature>
<dbReference type="GO" id="GO:0016020">
    <property type="term" value="C:membrane"/>
    <property type="evidence" value="ECO:0007669"/>
    <property type="project" value="UniProtKB-SubCell"/>
</dbReference>
<feature type="transmembrane region" description="Helical" evidence="6">
    <location>
        <begin position="82"/>
        <end position="98"/>
    </location>
</feature>
<evidence type="ECO:0000259" key="7">
    <source>
        <dbReference type="Pfam" id="PF02544"/>
    </source>
</evidence>
<dbReference type="EMBL" id="LN732068">
    <property type="protein sequence ID" value="CEP15296.1"/>
    <property type="molecule type" value="Genomic_DNA"/>
</dbReference>
<evidence type="ECO:0000256" key="3">
    <source>
        <dbReference type="ARBA" id="ARBA00022692"/>
    </source>
</evidence>
<dbReference type="Proteomes" id="UP000054107">
    <property type="component" value="Unassembled WGS sequence"/>
</dbReference>
<protein>
    <recommendedName>
        <fullName evidence="7">3-oxo-5-alpha-steroid 4-dehydrogenase C-terminal domain-containing protein</fullName>
    </recommendedName>
</protein>
<keyword evidence="5 6" id="KW-0472">Membrane</keyword>
<comment type="subcellular location">
    <subcellularLocation>
        <location evidence="1">Membrane</location>
        <topology evidence="1">Multi-pass membrane protein</topology>
    </subcellularLocation>
</comment>
<dbReference type="GO" id="GO:0016627">
    <property type="term" value="F:oxidoreductase activity, acting on the CH-CH group of donors"/>
    <property type="evidence" value="ECO:0007669"/>
    <property type="project" value="InterPro"/>
</dbReference>
<proteinExistence type="inferred from homology"/>
<evidence type="ECO:0000256" key="4">
    <source>
        <dbReference type="ARBA" id="ARBA00022989"/>
    </source>
</evidence>
<feature type="transmembrane region" description="Helical" evidence="6">
    <location>
        <begin position="110"/>
        <end position="127"/>
    </location>
</feature>
<feature type="transmembrane region" description="Helical" evidence="6">
    <location>
        <begin position="209"/>
        <end position="234"/>
    </location>
</feature>
<evidence type="ECO:0000256" key="2">
    <source>
        <dbReference type="ARBA" id="ARBA00007742"/>
    </source>
</evidence>
<dbReference type="PANTHER" id="PTHR10556">
    <property type="entry name" value="3-OXO-5-ALPHA-STEROID 4-DEHYDROGENASE"/>
    <property type="match status" value="1"/>
</dbReference>
<evidence type="ECO:0000313" key="9">
    <source>
        <dbReference type="Proteomes" id="UP000054107"/>
    </source>
</evidence>
<dbReference type="InterPro" id="IPR001104">
    <property type="entry name" value="3-oxo-5_a-steroid_4-DH_C"/>
</dbReference>
<dbReference type="OrthoDB" id="5788137at2759"/>
<reference evidence="8 9" key="1">
    <citation type="submission" date="2014-09" db="EMBL/GenBank/DDBJ databases">
        <authorList>
            <person name="Ellenberger Sabrina"/>
        </authorList>
    </citation>
    <scope>NUCLEOTIDE SEQUENCE [LARGE SCALE GENOMIC DNA]</scope>
    <source>
        <strain evidence="8 9">CBS 412.66</strain>
    </source>
</reference>
<dbReference type="AlphaFoldDB" id="A0A0B7NCU9"/>
<evidence type="ECO:0000256" key="5">
    <source>
        <dbReference type="ARBA" id="ARBA00023136"/>
    </source>
</evidence>
<keyword evidence="3 6" id="KW-0812">Transmembrane</keyword>
<evidence type="ECO:0000313" key="8">
    <source>
        <dbReference type="EMBL" id="CEP15296.1"/>
    </source>
</evidence>
<accession>A0A0B7NCU9</accession>
<dbReference type="Pfam" id="PF02544">
    <property type="entry name" value="Steroid_dh"/>
    <property type="match status" value="1"/>
</dbReference>
<keyword evidence="4 6" id="KW-1133">Transmembrane helix</keyword>
<gene>
    <name evidence="8" type="primary">PARPA_09503.1 scaffold 36791</name>
</gene>